<reference evidence="2" key="1">
    <citation type="submission" date="2021-05" db="EMBL/GenBank/DDBJ databases">
        <authorList>
            <person name="Alioto T."/>
            <person name="Alioto T."/>
            <person name="Gomez Garrido J."/>
        </authorList>
    </citation>
    <scope>NUCLEOTIDE SEQUENCE</scope>
</reference>
<accession>A0A8D8ZX66</accession>
<proteinExistence type="predicted"/>
<organism evidence="2">
    <name type="scientific">Cacopsylla melanoneura</name>
    <dbReference type="NCBI Taxonomy" id="428564"/>
    <lineage>
        <taxon>Eukaryota</taxon>
        <taxon>Metazoa</taxon>
        <taxon>Ecdysozoa</taxon>
        <taxon>Arthropoda</taxon>
        <taxon>Hexapoda</taxon>
        <taxon>Insecta</taxon>
        <taxon>Pterygota</taxon>
        <taxon>Neoptera</taxon>
        <taxon>Paraneoptera</taxon>
        <taxon>Hemiptera</taxon>
        <taxon>Sternorrhyncha</taxon>
        <taxon>Psylloidea</taxon>
        <taxon>Psyllidae</taxon>
        <taxon>Psyllinae</taxon>
        <taxon>Cacopsylla</taxon>
    </lineage>
</organism>
<keyword evidence="1" id="KW-1133">Transmembrane helix</keyword>
<protein>
    <submittedName>
        <fullName evidence="2">Uncharacterized protein</fullName>
    </submittedName>
</protein>
<name>A0A8D8ZX66_9HEMI</name>
<dbReference type="AlphaFoldDB" id="A0A8D8ZX66"/>
<keyword evidence="1" id="KW-0812">Transmembrane</keyword>
<dbReference type="EMBL" id="HBUF01542624">
    <property type="protein sequence ID" value="CAG6755633.1"/>
    <property type="molecule type" value="Transcribed_RNA"/>
</dbReference>
<feature type="transmembrane region" description="Helical" evidence="1">
    <location>
        <begin position="34"/>
        <end position="60"/>
    </location>
</feature>
<keyword evidence="1" id="KW-0472">Membrane</keyword>
<evidence type="ECO:0000256" key="1">
    <source>
        <dbReference type="SAM" id="Phobius"/>
    </source>
</evidence>
<sequence>MIYDRDPTLYYILLLAGIFTLTLGNVLFDEKNYLFFSVIFLVILRSSRFLKELILGLIVLKGKGIIYHVFKVVQIPTHGKQNLIRRFLRKVPPYIFAPEHRKKF</sequence>
<evidence type="ECO:0000313" key="2">
    <source>
        <dbReference type="EMBL" id="CAG6755633.1"/>
    </source>
</evidence>
<feature type="transmembrane region" description="Helical" evidence="1">
    <location>
        <begin position="9"/>
        <end position="28"/>
    </location>
</feature>